<evidence type="ECO:0000313" key="1">
    <source>
        <dbReference type="EMBL" id="AZP11165.1"/>
    </source>
</evidence>
<sequence>MKLLNKEEFEKAAGTPLFHNRDFSLYDGAPYDCVCGAKHHFSQFSGQHFASTGGSAKFMVQCLDNQNAATLIKTKNKFLIFFDRFVSLAGCME</sequence>
<name>A0A3Q9BP19_9BURK</name>
<accession>A0A3Q9BP19</accession>
<dbReference type="OrthoDB" id="9180901at2"/>
<gene>
    <name evidence="1" type="ORF">EJN92_03575</name>
</gene>
<evidence type="ECO:0000313" key="2">
    <source>
        <dbReference type="Proteomes" id="UP000275663"/>
    </source>
</evidence>
<dbReference type="Proteomes" id="UP000275663">
    <property type="component" value="Chromosome"/>
</dbReference>
<dbReference type="RefSeq" id="WP_126126564.1">
    <property type="nucleotide sequence ID" value="NZ_CP034464.1"/>
</dbReference>
<keyword evidence="2" id="KW-1185">Reference proteome</keyword>
<proteinExistence type="predicted"/>
<protein>
    <submittedName>
        <fullName evidence="1">Uncharacterized protein</fullName>
    </submittedName>
</protein>
<reference evidence="1 2" key="1">
    <citation type="journal article" date="2011" name="Int. J. Syst. Evol. Microbiol.">
        <title>Description of Undibacterium oligocarboniphilum sp. nov., isolated from purified water, and Undibacterium pigrum strain CCUG 49012 as the type strain of Undibacterium parvum sp. nov., and emended descriptions of the genus Undibacterium and the species Undibacterium pigrum.</title>
        <authorList>
            <person name="Eder W."/>
            <person name="Wanner G."/>
            <person name="Ludwig W."/>
            <person name="Busse H.J."/>
            <person name="Ziemke-Kageler F."/>
            <person name="Lang E."/>
        </authorList>
    </citation>
    <scope>NUCLEOTIDE SEQUENCE [LARGE SCALE GENOMIC DNA]</scope>
    <source>
        <strain evidence="1 2">DSM 23061</strain>
    </source>
</reference>
<organism evidence="1 2">
    <name type="scientific">Undibacterium parvum</name>
    <dbReference type="NCBI Taxonomy" id="401471"/>
    <lineage>
        <taxon>Bacteria</taxon>
        <taxon>Pseudomonadati</taxon>
        <taxon>Pseudomonadota</taxon>
        <taxon>Betaproteobacteria</taxon>
        <taxon>Burkholderiales</taxon>
        <taxon>Oxalobacteraceae</taxon>
        <taxon>Undibacterium</taxon>
    </lineage>
</organism>
<dbReference type="AlphaFoldDB" id="A0A3Q9BP19"/>
<dbReference type="KEGG" id="upv:EJN92_03575"/>
<dbReference type="EMBL" id="CP034464">
    <property type="protein sequence ID" value="AZP11165.1"/>
    <property type="molecule type" value="Genomic_DNA"/>
</dbReference>